<gene>
    <name evidence="2" type="ORF">PGT21_019546</name>
</gene>
<sequence>MVTRSHSPPLPPNATYNHPIISLNILPSAKVFTAGSKVSGMLEVICKERNSVALGQLAIEFFGIEELKLLDHSAQSSIHGPHKCIFQGPALPPSNAVATSEAPIGGHYYTALRGRTKFPFSFPLPSKLPSSTNFNDKARVCYALKATCQVLSIESRQNVLVTKSKTIQIVEKLLDWNDTKFHEPVEMRGELRDPTGTGAGVWAEVKIDKMLHFNLNSSQSDDGLIRAQLTVKNNSRRTLSGGVNAKICRKLVLPQDTTSSTDPSRIQVVRNCTFRGIDYEFPSASGQAKTVKLVCQLPSPTEDDINHADHNSACISVRGVKLFSVDMFLRVELELGALSNDLIVDLPLYVTHVSSLPKELLIRNAPMTIEHVPSTNAMSITHLTKPDSSSGRVSRNTSRSSSPHPPSLQPGNISRSASPRLSLSIGGDWGGIHNRSAPPSPSGSAHFSPLPTPQPSPRPSSRFSSPMPFSPSSAVPPNHYPPVSGVAPAVNYFPNSAAWSNPSSASYPVDHAMDSNQPAQFHPLSTSHGFSPYPPHCVTPAPTHDPRSHVGPSNSQYPPPQPIFSPPTTPWHRQTVPTSSHFDPTSTSQPDHPYQAINGMPPLAPQNHPVPIQYQQEPFSPSAHQGYDVGSPMPPNWRTRHQSLPAAPVPPTHHYRPPDSHYDSESVSDHSSALSRKSSNSRRTSEPINHNITAQQQPSSGGIIVRKRALPTPPQASHTVGPVSHGSAHPESHLNNVPDHQTPVPNDLSNVLQQSRLETIGEVGESRPGTLSAKLLSQNTLNLLARGESADEDDGNTRHPRRQQAVRVVSQPRGTRPRRSDGSDSVQALEDIVALEDERRSADGARARDPSPDQTPTLNNQKAVFQAPSHSDQEPDHRSGPRQTSPGQFPRERSSSSPHLASSSRATPTTGLANLAQFLNRTTSVEPPRASSAHEGTSSNAGSASVDREHDSLSVHSPEDKLTRTATPSYTGSALRMKSSRISYGETMINAIPSPPSAPKAPVELDCSTTTRQDTTDWRPPSALANSSSRPPRASIAEQMNLCDDQQTDEPTLARESVAPEALFPQFEAEQFSSVSGPVVPPPSLPAETLTTTIIPVDCPSPSAPSVPQNPTTSPLIIPSDSPTVKRKGLNTQRKSSQPRKPPSDIESHPSPSRIDLKPVSASPNLPIIINKDVLAQPQQKTIVERLRSQNAPPVIQQQPVSQSRPAFKECSPSRKDASAMITHEAPRQSAAAISLGLATKQTDRPKDVVQMRPTLPKPPVESTVVNQSNHHIFQPSSSLDKSDFTTAPLVHRLSAIPKSSTPLSLAGASLYQSSPNSTPHRPLPISPSCAHEAKMASMNPTPVVGLLESVSAKDNYDAHVGTRALFSSQQTPQPAPVMMTSEKPLSRIESPSRLNTDSLGAPCSPTSPTNLSRKSRIKRQMSSTHTIHDSVSLSKVGGSRIGGEDGMFSISRVPGGWNEEESNEIEAQLIEALRETNLAVQKATSRRLSTPEFVKSPAKSRSSIRSSMYSTSQAGVPSTNRSSLIGFDRLRASISIAERTNEDSSGNRSSIDRSRDPDSRGSLDWPSRSQTDDSVKSMSFDEDTPIPLTNGEYKSMRGGRGGRVSSVVGQWAKLTGADGQGILSGRKDGEVREKEEDQSASKLLISTRGLSIRPKNTSRPPSQYSIGGLLSRNSSLSSQLSSSRPIEARAFGLQDSNRRSKASPQKELSSTKPPIDQLPSSAPSFKTPPGLVAARVLPPIPGSGAEETQSTRVAGPTKLGYRNLANRLSGGVYPSGSHPSGPSSKSTSSSSNSSISSLGSVSTNNNLILPSSLSSADENSRLNKNFRNSLLSRPDRRKLNAIHTLANPSTTPGPISDLVKRWES</sequence>
<feature type="region of interest" description="Disordered" evidence="1">
    <location>
        <begin position="924"/>
        <end position="976"/>
    </location>
</feature>
<feature type="compositionally biased region" description="Basic and acidic residues" evidence="1">
    <location>
        <begin position="1626"/>
        <end position="1640"/>
    </location>
</feature>
<feature type="compositionally biased region" description="Polar residues" evidence="1">
    <location>
        <begin position="686"/>
        <end position="700"/>
    </location>
</feature>
<feature type="compositionally biased region" description="Basic and acidic residues" evidence="1">
    <location>
        <begin position="946"/>
        <end position="963"/>
    </location>
</feature>
<dbReference type="EMBL" id="VSWC01000197">
    <property type="protein sequence ID" value="KAA1064934.1"/>
    <property type="molecule type" value="Genomic_DNA"/>
</dbReference>
<feature type="compositionally biased region" description="Basic and acidic residues" evidence="1">
    <location>
        <begin position="656"/>
        <end position="668"/>
    </location>
</feature>
<feature type="compositionally biased region" description="Polar residues" evidence="1">
    <location>
        <begin position="1393"/>
        <end position="1413"/>
    </location>
</feature>
<feature type="compositionally biased region" description="Polar residues" evidence="1">
    <location>
        <begin position="1104"/>
        <end position="1115"/>
    </location>
</feature>
<feature type="region of interest" description="Disordered" evidence="1">
    <location>
        <begin position="993"/>
        <end position="1033"/>
    </location>
</feature>
<feature type="compositionally biased region" description="Low complexity" evidence="1">
    <location>
        <begin position="459"/>
        <end position="474"/>
    </location>
</feature>
<reference evidence="2 3" key="1">
    <citation type="submission" date="2019-05" db="EMBL/GenBank/DDBJ databases">
        <title>Emergence of the Ug99 lineage of the wheat stem rust pathogen through somatic hybridization.</title>
        <authorList>
            <person name="Li F."/>
            <person name="Upadhyaya N.M."/>
            <person name="Sperschneider J."/>
            <person name="Matny O."/>
            <person name="Nguyen-Phuc H."/>
            <person name="Mago R."/>
            <person name="Raley C."/>
            <person name="Miller M.E."/>
            <person name="Silverstein K.A.T."/>
            <person name="Henningsen E."/>
            <person name="Hirsch C.D."/>
            <person name="Visser B."/>
            <person name="Pretorius Z.A."/>
            <person name="Steffenson B.J."/>
            <person name="Schwessinger B."/>
            <person name="Dodds P.N."/>
            <person name="Figueroa M."/>
        </authorList>
    </citation>
    <scope>NUCLEOTIDE SEQUENCE [LARGE SCALE GENOMIC DNA]</scope>
    <source>
        <strain evidence="2">21-0</strain>
    </source>
</reference>
<feature type="compositionally biased region" description="Pro residues" evidence="1">
    <location>
        <begin position="557"/>
        <end position="569"/>
    </location>
</feature>
<feature type="compositionally biased region" description="Low complexity" evidence="1">
    <location>
        <begin position="895"/>
        <end position="904"/>
    </location>
</feature>
<keyword evidence="3" id="KW-1185">Reference proteome</keyword>
<feature type="compositionally biased region" description="Polar residues" evidence="1">
    <location>
        <begin position="613"/>
        <end position="623"/>
    </location>
</feature>
<feature type="compositionally biased region" description="Low complexity" evidence="1">
    <location>
        <begin position="1770"/>
        <end position="1803"/>
    </location>
</feature>
<dbReference type="Gene3D" id="2.60.40.640">
    <property type="match status" value="1"/>
</dbReference>
<name>A0A5B0LN49_PUCGR</name>
<feature type="region of interest" description="Disordered" evidence="1">
    <location>
        <begin position="1539"/>
        <end position="1603"/>
    </location>
</feature>
<feature type="compositionally biased region" description="Low complexity" evidence="1">
    <location>
        <begin position="1497"/>
        <end position="1513"/>
    </location>
</feature>
<feature type="compositionally biased region" description="Low complexity" evidence="1">
    <location>
        <begin position="1670"/>
        <end position="1684"/>
    </location>
</feature>
<feature type="region of interest" description="Disordered" evidence="1">
    <location>
        <begin position="1624"/>
        <end position="1803"/>
    </location>
</feature>
<feature type="compositionally biased region" description="Basic and acidic residues" evidence="1">
    <location>
        <begin position="1551"/>
        <end position="1562"/>
    </location>
</feature>
<feature type="compositionally biased region" description="Low complexity" evidence="1">
    <location>
        <begin position="671"/>
        <end position="682"/>
    </location>
</feature>
<feature type="region of interest" description="Disordered" evidence="1">
    <location>
        <begin position="376"/>
        <end position="474"/>
    </location>
</feature>
<protein>
    <recommendedName>
        <fullName evidence="4">Arrestin C-terminal-like domain-containing protein</fullName>
    </recommendedName>
</protein>
<accession>A0A5B0LN49</accession>
<dbReference type="Proteomes" id="UP000324748">
    <property type="component" value="Unassembled WGS sequence"/>
</dbReference>
<organism evidence="2 3">
    <name type="scientific">Puccinia graminis f. sp. tritici</name>
    <dbReference type="NCBI Taxonomy" id="56615"/>
    <lineage>
        <taxon>Eukaryota</taxon>
        <taxon>Fungi</taxon>
        <taxon>Dikarya</taxon>
        <taxon>Basidiomycota</taxon>
        <taxon>Pucciniomycotina</taxon>
        <taxon>Pucciniomycetes</taxon>
        <taxon>Pucciniales</taxon>
        <taxon>Pucciniaceae</taxon>
        <taxon>Puccinia</taxon>
    </lineage>
</organism>
<proteinExistence type="predicted"/>
<evidence type="ECO:0000313" key="2">
    <source>
        <dbReference type="EMBL" id="KAA1064934.1"/>
    </source>
</evidence>
<comment type="caution">
    <text evidence="2">The sequence shown here is derived from an EMBL/GenBank/DDBJ whole genome shotgun (WGS) entry which is preliminary data.</text>
</comment>
<evidence type="ECO:0000313" key="3">
    <source>
        <dbReference type="Proteomes" id="UP000324748"/>
    </source>
</evidence>
<feature type="compositionally biased region" description="Polar residues" evidence="1">
    <location>
        <begin position="1703"/>
        <end position="1725"/>
    </location>
</feature>
<feature type="compositionally biased region" description="Polar residues" evidence="1">
    <location>
        <begin position="934"/>
        <end position="943"/>
    </location>
</feature>
<feature type="compositionally biased region" description="Polar residues" evidence="1">
    <location>
        <begin position="852"/>
        <end position="863"/>
    </location>
</feature>
<feature type="region of interest" description="Disordered" evidence="1">
    <location>
        <begin position="1484"/>
        <end position="1522"/>
    </location>
</feature>
<feature type="compositionally biased region" description="Polar residues" evidence="1">
    <location>
        <begin position="571"/>
        <end position="590"/>
    </location>
</feature>
<feature type="compositionally biased region" description="Polar residues" evidence="1">
    <location>
        <begin position="733"/>
        <end position="747"/>
    </location>
</feature>
<feature type="region of interest" description="Disordered" evidence="1">
    <location>
        <begin position="1096"/>
        <end position="1160"/>
    </location>
</feature>
<evidence type="ECO:0008006" key="4">
    <source>
        <dbReference type="Google" id="ProtNLM"/>
    </source>
</evidence>
<feature type="region of interest" description="Disordered" evidence="1">
    <location>
        <begin position="1390"/>
        <end position="1417"/>
    </location>
</feature>
<evidence type="ECO:0000256" key="1">
    <source>
        <dbReference type="SAM" id="MobiDB-lite"/>
    </source>
</evidence>
<feature type="compositionally biased region" description="Polar residues" evidence="1">
    <location>
        <begin position="409"/>
        <end position="421"/>
    </location>
</feature>
<feature type="region of interest" description="Disordered" evidence="1">
    <location>
        <begin position="787"/>
        <end position="910"/>
    </location>
</feature>
<feature type="compositionally biased region" description="Basic and acidic residues" evidence="1">
    <location>
        <begin position="836"/>
        <end position="851"/>
    </location>
</feature>
<feature type="region of interest" description="Disordered" evidence="1">
    <location>
        <begin position="1846"/>
        <end position="1865"/>
    </location>
</feature>
<dbReference type="InterPro" id="IPR014752">
    <property type="entry name" value="Arrestin-like_C"/>
</dbReference>
<feature type="region of interest" description="Disordered" evidence="1">
    <location>
        <begin position="538"/>
        <end position="747"/>
    </location>
</feature>
<feature type="compositionally biased region" description="Polar residues" evidence="1">
    <location>
        <begin position="1655"/>
        <end position="1666"/>
    </location>
</feature>
<feature type="region of interest" description="Disordered" evidence="1">
    <location>
        <begin position="1240"/>
        <end position="1263"/>
    </location>
</feature>
<feature type="compositionally biased region" description="Polar residues" evidence="1">
    <location>
        <begin position="376"/>
        <end position="402"/>
    </location>
</feature>
<dbReference type="OrthoDB" id="298939at2759"/>